<dbReference type="Pfam" id="PF03151">
    <property type="entry name" value="TPT"/>
    <property type="match status" value="1"/>
</dbReference>
<feature type="transmembrane region" description="Helical" evidence="5">
    <location>
        <begin position="280"/>
        <end position="300"/>
    </location>
</feature>
<protein>
    <recommendedName>
        <fullName evidence="7">Sugar phosphate transporter domain-containing protein</fullName>
    </recommendedName>
</protein>
<dbReference type="AlphaFoldDB" id="A0A6B2LAE2"/>
<feature type="transmembrane region" description="Helical" evidence="5">
    <location>
        <begin position="186"/>
        <end position="205"/>
    </location>
</feature>
<proteinExistence type="predicted"/>
<reference evidence="8" key="1">
    <citation type="journal article" date="2020" name="J. Eukaryot. Microbiol.">
        <title>De novo Sequencing, Assembly and Annotation of the Transcriptome for the Free-Living Testate Amoeba Arcella intermedia.</title>
        <authorList>
            <person name="Ribeiro G.M."/>
            <person name="Porfirio-Sousa A.L."/>
            <person name="Maurer-Alcala X.X."/>
            <person name="Katz L.A."/>
            <person name="Lahr D.J.G."/>
        </authorList>
    </citation>
    <scope>NUCLEOTIDE SEQUENCE</scope>
</reference>
<feature type="transmembrane region" description="Helical" evidence="5">
    <location>
        <begin position="155"/>
        <end position="174"/>
    </location>
</feature>
<keyword evidence="6" id="KW-0732">Signal</keyword>
<keyword evidence="3 5" id="KW-1133">Transmembrane helix</keyword>
<evidence type="ECO:0000256" key="6">
    <source>
        <dbReference type="SAM" id="SignalP"/>
    </source>
</evidence>
<feature type="domain" description="Sugar phosphate transporter" evidence="7">
    <location>
        <begin position="2"/>
        <end position="295"/>
    </location>
</feature>
<accession>A0A6B2LAE2</accession>
<feature type="signal peptide" evidence="6">
    <location>
        <begin position="1"/>
        <end position="17"/>
    </location>
</feature>
<evidence type="ECO:0000256" key="1">
    <source>
        <dbReference type="ARBA" id="ARBA00004141"/>
    </source>
</evidence>
<dbReference type="PANTHER" id="PTHR11132">
    <property type="entry name" value="SOLUTE CARRIER FAMILY 35"/>
    <property type="match status" value="1"/>
</dbReference>
<evidence type="ECO:0000256" key="4">
    <source>
        <dbReference type="ARBA" id="ARBA00023136"/>
    </source>
</evidence>
<name>A0A6B2LAE2_9EUKA</name>
<feature type="transmembrane region" description="Helical" evidence="5">
    <location>
        <begin position="225"/>
        <end position="246"/>
    </location>
</feature>
<evidence type="ECO:0000313" key="8">
    <source>
        <dbReference type="EMBL" id="NDV34032.1"/>
    </source>
</evidence>
<dbReference type="InterPro" id="IPR004853">
    <property type="entry name" value="Sugar_P_trans_dom"/>
</dbReference>
<feature type="chain" id="PRO_5025524407" description="Sugar phosphate transporter domain-containing protein" evidence="6">
    <location>
        <begin position="18"/>
        <end position="307"/>
    </location>
</feature>
<comment type="subcellular location">
    <subcellularLocation>
        <location evidence="1">Membrane</location>
        <topology evidence="1">Multi-pass membrane protein</topology>
    </subcellularLocation>
</comment>
<keyword evidence="4 5" id="KW-0472">Membrane</keyword>
<feature type="transmembrane region" description="Helical" evidence="5">
    <location>
        <begin position="97"/>
        <end position="120"/>
    </location>
</feature>
<dbReference type="SUPFAM" id="SSF103481">
    <property type="entry name" value="Multidrug resistance efflux transporter EmrE"/>
    <property type="match status" value="1"/>
</dbReference>
<sequence>MLLLAWFSSAFVISATSKQILSLLPFPGTITLIQLVTKTLCCKLSMWGLHSSSPPLFSFKLLDLNNIFSKSESVMTSILFIGLLRMIAKFLSELSLIYIHVSLTTIISISAPVATLILAYHINGERATWKQFVSILPILVGVFICSYKDSEADPMGVTFSFISVIFFCLSNIFTKKLLQNQPIPHLTLAYYSDITSILFTLPLFLLFEMTSIPENLSVISQSSMFLGLLVNGLGTFVHTMVTFQILSRSASVTYSLQGILKKMVVTFGSVLYFGNGISLWTMFGIFLSFLGILLHTWVTIKPSQKKD</sequence>
<feature type="transmembrane region" description="Helical" evidence="5">
    <location>
        <begin position="132"/>
        <end position="149"/>
    </location>
</feature>
<evidence type="ECO:0000256" key="2">
    <source>
        <dbReference type="ARBA" id="ARBA00022692"/>
    </source>
</evidence>
<evidence type="ECO:0000256" key="3">
    <source>
        <dbReference type="ARBA" id="ARBA00022989"/>
    </source>
</evidence>
<dbReference type="EMBL" id="GIBP01005063">
    <property type="protein sequence ID" value="NDV34032.1"/>
    <property type="molecule type" value="Transcribed_RNA"/>
</dbReference>
<dbReference type="InterPro" id="IPR050186">
    <property type="entry name" value="TPT_transporter"/>
</dbReference>
<dbReference type="InterPro" id="IPR037185">
    <property type="entry name" value="EmrE-like"/>
</dbReference>
<organism evidence="8">
    <name type="scientific">Arcella intermedia</name>
    <dbReference type="NCBI Taxonomy" id="1963864"/>
    <lineage>
        <taxon>Eukaryota</taxon>
        <taxon>Amoebozoa</taxon>
        <taxon>Tubulinea</taxon>
        <taxon>Elardia</taxon>
        <taxon>Arcellinida</taxon>
        <taxon>Sphaerothecina</taxon>
        <taxon>Arcellidae</taxon>
        <taxon>Arcella</taxon>
    </lineage>
</organism>
<evidence type="ECO:0000256" key="5">
    <source>
        <dbReference type="SAM" id="Phobius"/>
    </source>
</evidence>
<keyword evidence="2 5" id="KW-0812">Transmembrane</keyword>
<dbReference type="GO" id="GO:0016020">
    <property type="term" value="C:membrane"/>
    <property type="evidence" value="ECO:0007669"/>
    <property type="project" value="UniProtKB-SubCell"/>
</dbReference>
<evidence type="ECO:0000259" key="7">
    <source>
        <dbReference type="Pfam" id="PF03151"/>
    </source>
</evidence>